<dbReference type="EMBL" id="JANBPW010006775">
    <property type="protein sequence ID" value="KAJ1927617.1"/>
    <property type="molecule type" value="Genomic_DNA"/>
</dbReference>
<organism evidence="1 2">
    <name type="scientific">Linderina macrospora</name>
    <dbReference type="NCBI Taxonomy" id="4868"/>
    <lineage>
        <taxon>Eukaryota</taxon>
        <taxon>Fungi</taxon>
        <taxon>Fungi incertae sedis</taxon>
        <taxon>Zoopagomycota</taxon>
        <taxon>Kickxellomycotina</taxon>
        <taxon>Kickxellomycetes</taxon>
        <taxon>Kickxellales</taxon>
        <taxon>Kickxellaceae</taxon>
        <taxon>Linderina</taxon>
    </lineage>
</organism>
<proteinExistence type="predicted"/>
<feature type="non-terminal residue" evidence="1">
    <location>
        <position position="296"/>
    </location>
</feature>
<dbReference type="Proteomes" id="UP001150603">
    <property type="component" value="Unassembled WGS sequence"/>
</dbReference>
<name>A0ACC1IXN6_9FUNG</name>
<protein>
    <submittedName>
        <fullName evidence="1">Uncharacterized protein</fullName>
    </submittedName>
</protein>
<evidence type="ECO:0000313" key="2">
    <source>
        <dbReference type="Proteomes" id="UP001150603"/>
    </source>
</evidence>
<reference evidence="1" key="1">
    <citation type="submission" date="2022-07" db="EMBL/GenBank/DDBJ databases">
        <title>Phylogenomic reconstructions and comparative analyses of Kickxellomycotina fungi.</title>
        <authorList>
            <person name="Reynolds N.K."/>
            <person name="Stajich J.E."/>
            <person name="Barry K."/>
            <person name="Grigoriev I.V."/>
            <person name="Crous P."/>
            <person name="Smith M.E."/>
        </authorList>
    </citation>
    <scope>NUCLEOTIDE SEQUENCE</scope>
    <source>
        <strain evidence="1">NRRL 5244</strain>
    </source>
</reference>
<gene>
    <name evidence="1" type="ORF">FBU59_007205</name>
</gene>
<evidence type="ECO:0000313" key="1">
    <source>
        <dbReference type="EMBL" id="KAJ1927617.1"/>
    </source>
</evidence>
<sequence length="296" mass="32999">MPTPGAPAARYAHDMKTLGHYLIVTNGYLGDRGDAGIYFYDIQREAFVDKYSPNGISRVEMDVNWYEKTTAKTRGVMGIQVAFVAVAGLLALYYLIRECWKFVAKRPRANSRVNARANAARDRLRSMVKSYAEGSRNSDYYPNDEYVEDEKTTIMGRAVRPSADASRPGSTIGPLGTVTSPIDKILRRPRTGRDTMSVASNNMRHTRVIDDSDSNEPYLVRKLTLSERGPMFRARRNTGTDDIVEEDEEFGDEYAQIEAELAGEGPSNTVKLEDVALELPLPRPDSSAVNDAEATR</sequence>
<accession>A0ACC1IXN6</accession>
<keyword evidence="2" id="KW-1185">Reference proteome</keyword>
<comment type="caution">
    <text evidence="1">The sequence shown here is derived from an EMBL/GenBank/DDBJ whole genome shotgun (WGS) entry which is preliminary data.</text>
</comment>